<dbReference type="PANTHER" id="PTHR43656">
    <property type="entry name" value="BINDING OXIDOREDUCTASE, PUTATIVE (AFU_ORTHOLOGUE AFUA_2G08260)-RELATED"/>
    <property type="match status" value="1"/>
</dbReference>
<dbReference type="Pfam" id="PF00724">
    <property type="entry name" value="Oxidored_FMN"/>
    <property type="match status" value="1"/>
</dbReference>
<reference evidence="6 7" key="1">
    <citation type="submission" date="2019-11" db="EMBL/GenBank/DDBJ databases">
        <title>Venturia inaequalis Genome Resource.</title>
        <authorList>
            <person name="Lichtner F.J."/>
        </authorList>
    </citation>
    <scope>NUCLEOTIDE SEQUENCE [LARGE SCALE GENOMIC DNA]</scope>
    <source>
        <strain evidence="6">Bline_iso_100314</strain>
    </source>
</reference>
<feature type="domain" description="NADH:flavin oxidoreductase/NADH oxidase N-terminal" evidence="5">
    <location>
        <begin position="12"/>
        <end position="353"/>
    </location>
</feature>
<evidence type="ECO:0000256" key="2">
    <source>
        <dbReference type="ARBA" id="ARBA00022630"/>
    </source>
</evidence>
<comment type="caution">
    <text evidence="6">The sequence shown here is derived from an EMBL/GenBank/DDBJ whole genome shotgun (WGS) entry which is preliminary data.</text>
</comment>
<keyword evidence="2" id="KW-0285">Flavoprotein</keyword>
<keyword evidence="4" id="KW-0560">Oxidoreductase</keyword>
<dbReference type="InterPro" id="IPR013785">
    <property type="entry name" value="Aldolase_TIM"/>
</dbReference>
<gene>
    <name evidence="6" type="ORF">BLS_005813</name>
</gene>
<dbReference type="GO" id="GO:0010181">
    <property type="term" value="F:FMN binding"/>
    <property type="evidence" value="ECO:0007669"/>
    <property type="project" value="InterPro"/>
</dbReference>
<comment type="similarity">
    <text evidence="1">Belongs to the NADH:flavin oxidoreductase/NADH oxidase family.</text>
</comment>
<accession>A0A8H3UFD9</accession>
<evidence type="ECO:0000256" key="1">
    <source>
        <dbReference type="ARBA" id="ARBA00005979"/>
    </source>
</evidence>
<keyword evidence="3" id="KW-0288">FMN</keyword>
<protein>
    <recommendedName>
        <fullName evidence="5">NADH:flavin oxidoreductase/NADH oxidase N-terminal domain-containing protein</fullName>
    </recommendedName>
</protein>
<dbReference type="SUPFAM" id="SSF51395">
    <property type="entry name" value="FMN-linked oxidoreductases"/>
    <property type="match status" value="1"/>
</dbReference>
<sequence length="414" mass="44598">MSPLSEPVTLPISGVVLKNRLVKAALAESLSKNSQPNANFESAYTQWGTGGWGAILTGNVMIDARYKGDAGDLAIESDPTQRPTHLWKAYADAIQREGSPGIVQLNHPGRQSPLGAGCRGFWDKSIAPSAVGLNIGENLVARMASGLVFGTPREMTIQDIDDVKKRFVEAAKFVAEVGFKGIELHAAHGYLLAQFLSPRSNLRTDGYGGSAAKRARIVVEILGDIREAVPRGFVVAIKLNSADHQRGAKLDEVMEQIALIVEAGVDFIEISGGSYEDPQMMQAKGGAPRSSAREAFFLDFAHEIRSKFPSVVLMLTGGFRSRTGMESALTENACDIIGLGRPAAINPHFPQDVLLNKAVSDGQATMQLDPVPMHWLMTWIPIKVLGAGQETIYYAGQIHRIAKGLATFAPQARL</sequence>
<dbReference type="InterPro" id="IPR051799">
    <property type="entry name" value="NADH_flavin_oxidoreductase"/>
</dbReference>
<dbReference type="PANTHER" id="PTHR43656:SF2">
    <property type="entry name" value="BINDING OXIDOREDUCTASE, PUTATIVE (AFU_ORTHOLOGUE AFUA_2G08260)-RELATED"/>
    <property type="match status" value="1"/>
</dbReference>
<evidence type="ECO:0000256" key="3">
    <source>
        <dbReference type="ARBA" id="ARBA00022643"/>
    </source>
</evidence>
<organism evidence="6 7">
    <name type="scientific">Venturia inaequalis</name>
    <name type="common">Apple scab fungus</name>
    <dbReference type="NCBI Taxonomy" id="5025"/>
    <lineage>
        <taxon>Eukaryota</taxon>
        <taxon>Fungi</taxon>
        <taxon>Dikarya</taxon>
        <taxon>Ascomycota</taxon>
        <taxon>Pezizomycotina</taxon>
        <taxon>Dothideomycetes</taxon>
        <taxon>Pleosporomycetidae</taxon>
        <taxon>Venturiales</taxon>
        <taxon>Venturiaceae</taxon>
        <taxon>Venturia</taxon>
    </lineage>
</organism>
<dbReference type="CDD" id="cd04733">
    <property type="entry name" value="OYE_like_2_FMN"/>
    <property type="match status" value="1"/>
</dbReference>
<dbReference type="Gene3D" id="3.20.20.70">
    <property type="entry name" value="Aldolase class I"/>
    <property type="match status" value="1"/>
</dbReference>
<evidence type="ECO:0000259" key="5">
    <source>
        <dbReference type="Pfam" id="PF00724"/>
    </source>
</evidence>
<dbReference type="EMBL" id="WNWQ01000409">
    <property type="protein sequence ID" value="KAE9968512.1"/>
    <property type="molecule type" value="Genomic_DNA"/>
</dbReference>
<name>A0A8H3UFD9_VENIN</name>
<dbReference type="InterPro" id="IPR001155">
    <property type="entry name" value="OxRdtase_FMN_N"/>
</dbReference>
<dbReference type="GO" id="GO:0016491">
    <property type="term" value="F:oxidoreductase activity"/>
    <property type="evidence" value="ECO:0007669"/>
    <property type="project" value="UniProtKB-KW"/>
</dbReference>
<proteinExistence type="inferred from homology"/>
<evidence type="ECO:0000256" key="4">
    <source>
        <dbReference type="ARBA" id="ARBA00023002"/>
    </source>
</evidence>
<evidence type="ECO:0000313" key="7">
    <source>
        <dbReference type="Proteomes" id="UP000433883"/>
    </source>
</evidence>
<evidence type="ECO:0000313" key="6">
    <source>
        <dbReference type="EMBL" id="KAE9968512.1"/>
    </source>
</evidence>
<dbReference type="Proteomes" id="UP000433883">
    <property type="component" value="Unassembled WGS sequence"/>
</dbReference>
<dbReference type="AlphaFoldDB" id="A0A8H3UFD9"/>